<dbReference type="PANTHER" id="PTHR47972:SF28">
    <property type="entry name" value="KINESIN-LIKE PROTEIN KLP-3"/>
    <property type="match status" value="1"/>
</dbReference>
<keyword evidence="2" id="KW-0175">Coiled coil</keyword>
<feature type="domain" description="Kinesin motor" evidence="3">
    <location>
        <begin position="392"/>
        <end position="472"/>
    </location>
</feature>
<dbReference type="Gene3D" id="3.40.850.10">
    <property type="entry name" value="Kinesin motor domain"/>
    <property type="match status" value="3"/>
</dbReference>
<evidence type="ECO:0000256" key="2">
    <source>
        <dbReference type="SAM" id="Coils"/>
    </source>
</evidence>
<dbReference type="SUPFAM" id="SSF52540">
    <property type="entry name" value="P-loop containing nucleoside triphosphate hydrolases"/>
    <property type="match status" value="1"/>
</dbReference>
<dbReference type="Pfam" id="PF00225">
    <property type="entry name" value="Kinesin"/>
    <property type="match status" value="1"/>
</dbReference>
<accession>A0ABR1FPY5</accession>
<protein>
    <submittedName>
        <fullName evidence="4">Microtubule motor protein</fullName>
    </submittedName>
</protein>
<dbReference type="InterPro" id="IPR027417">
    <property type="entry name" value="P-loop_NTPase"/>
</dbReference>
<evidence type="ECO:0000256" key="1">
    <source>
        <dbReference type="PROSITE-ProRule" id="PRU00283"/>
    </source>
</evidence>
<name>A0ABR1FPY5_AURAN</name>
<evidence type="ECO:0000259" key="3">
    <source>
        <dbReference type="PROSITE" id="PS50067"/>
    </source>
</evidence>
<dbReference type="Proteomes" id="UP001363151">
    <property type="component" value="Unassembled WGS sequence"/>
</dbReference>
<proteinExistence type="inferred from homology"/>
<dbReference type="InterPro" id="IPR036961">
    <property type="entry name" value="Kinesin_motor_dom_sf"/>
</dbReference>
<gene>
    <name evidence="4" type="ORF">SO694_00068192</name>
</gene>
<comment type="caution">
    <text evidence="4">The sequence shown here is derived from an EMBL/GenBank/DDBJ whole genome shotgun (WGS) entry which is preliminary data.</text>
</comment>
<feature type="coiled-coil region" evidence="2">
    <location>
        <begin position="92"/>
        <end position="259"/>
    </location>
</feature>
<reference evidence="4 5" key="1">
    <citation type="submission" date="2024-03" db="EMBL/GenBank/DDBJ databases">
        <title>Aureococcus anophagefferens CCMP1851 and Kratosvirus quantuckense: Draft genome of a second virus-susceptible host strain in the model system.</title>
        <authorList>
            <person name="Chase E."/>
            <person name="Truchon A.R."/>
            <person name="Schepens W."/>
            <person name="Wilhelm S.W."/>
        </authorList>
    </citation>
    <scope>NUCLEOTIDE SEQUENCE [LARGE SCALE GENOMIC DNA]</scope>
    <source>
        <strain evidence="4 5">CCMP1851</strain>
    </source>
</reference>
<evidence type="ECO:0000313" key="4">
    <source>
        <dbReference type="EMBL" id="KAK7235278.1"/>
    </source>
</evidence>
<sequence length="497" mass="54982">MSDKELQRALLKERRAAEKCERLKVQCRSQAALMTRLFASKLGEQGELLSEALDRGASAELAGRAAAFRESTAWILGEIEAGGIEGASDAELDALRAENAALVDARDELERRYVEGGTTLTAPEPSHAEQRIRDLEDELDAADHKEALKKAKAKARAADGDAVKNAEKEKEQLMSAMEKEVEALIAEERAKFDKERERLEKSAAKAKKSAKGNTKALSALAKQLPAVSKDVAAQILSRVRSTERELAETTRKYKRELGERKRLHNLVQELRGNIRVFCRVRPVSKREREHAGEDMASRAAAEKTFEYDQVFNVDSKQADVYEEISGLDLFAKAADRRGDTDDKIKVSVIEVYNEQIRDLLSDKVGAKKLEVRRGDRGNYVPDLTEVDVRGDDEALKEAQNINKSLARSATSSRRARAGSAHIPFRNSTLTHLLQDSLSQDSKTLMFCCISPILYNVDETFCTLTFASRVGSVELGKATKRVVGGAAPGKKPQRKSIA</sequence>
<dbReference type="Pfam" id="PF16796">
    <property type="entry name" value="Microtub_bd"/>
    <property type="match status" value="1"/>
</dbReference>
<dbReference type="PROSITE" id="PS50067">
    <property type="entry name" value="KINESIN_MOTOR_2"/>
    <property type="match status" value="1"/>
</dbReference>
<organism evidence="4 5">
    <name type="scientific">Aureococcus anophagefferens</name>
    <name type="common">Harmful bloom alga</name>
    <dbReference type="NCBI Taxonomy" id="44056"/>
    <lineage>
        <taxon>Eukaryota</taxon>
        <taxon>Sar</taxon>
        <taxon>Stramenopiles</taxon>
        <taxon>Ochrophyta</taxon>
        <taxon>Pelagophyceae</taxon>
        <taxon>Pelagomonadales</taxon>
        <taxon>Pelagomonadaceae</taxon>
        <taxon>Aureococcus</taxon>
    </lineage>
</organism>
<dbReference type="PANTHER" id="PTHR47972">
    <property type="entry name" value="KINESIN-LIKE PROTEIN KLP-3"/>
    <property type="match status" value="1"/>
</dbReference>
<comment type="caution">
    <text evidence="1">Lacks conserved residue(s) required for the propagation of feature annotation.</text>
</comment>
<dbReference type="PRINTS" id="PR00380">
    <property type="entry name" value="KINESINHEAVY"/>
</dbReference>
<dbReference type="EMBL" id="JBBJCI010000293">
    <property type="protein sequence ID" value="KAK7235278.1"/>
    <property type="molecule type" value="Genomic_DNA"/>
</dbReference>
<dbReference type="InterPro" id="IPR031852">
    <property type="entry name" value="Vik1/Cik1_MT-bd"/>
</dbReference>
<keyword evidence="5" id="KW-1185">Reference proteome</keyword>
<comment type="similarity">
    <text evidence="1">Belongs to the TRAFAC class myosin-kinesin ATPase superfamily. Kinesin family.</text>
</comment>
<evidence type="ECO:0000313" key="5">
    <source>
        <dbReference type="Proteomes" id="UP001363151"/>
    </source>
</evidence>
<dbReference type="InterPro" id="IPR027640">
    <property type="entry name" value="Kinesin-like_fam"/>
</dbReference>
<dbReference type="InterPro" id="IPR001752">
    <property type="entry name" value="Kinesin_motor_dom"/>
</dbReference>
<dbReference type="SMART" id="SM00129">
    <property type="entry name" value="KISc"/>
    <property type="match status" value="1"/>
</dbReference>